<name>A0A0L0H6K7_SPIPD</name>
<dbReference type="Pfam" id="PF13279">
    <property type="entry name" value="4HBT_2"/>
    <property type="match status" value="1"/>
</dbReference>
<dbReference type="PANTHER" id="PTHR31793">
    <property type="entry name" value="4-HYDROXYBENZOYL-COA THIOESTERASE FAMILY MEMBER"/>
    <property type="match status" value="1"/>
</dbReference>
<evidence type="ECO:0000313" key="1">
    <source>
        <dbReference type="EMBL" id="KNC96594.1"/>
    </source>
</evidence>
<dbReference type="InParanoid" id="A0A0L0H6K7"/>
<dbReference type="OMA" id="DAMQHVN"/>
<dbReference type="PANTHER" id="PTHR31793:SF39">
    <property type="entry name" value="THIOESTERASE_THIOL ESTER DEHYDRASE-ISOMERASE"/>
    <property type="match status" value="1"/>
</dbReference>
<gene>
    <name evidence="1" type="ORF">SPPG_08178</name>
</gene>
<accession>A0A0L0H6K7</accession>
<keyword evidence="1" id="KW-0378">Hydrolase</keyword>
<dbReference type="OrthoDB" id="5538558at2759"/>
<dbReference type="EMBL" id="KQ257468">
    <property type="protein sequence ID" value="KNC96594.1"/>
    <property type="molecule type" value="Genomic_DNA"/>
</dbReference>
<dbReference type="AlphaFoldDB" id="A0A0L0H6K7"/>
<dbReference type="eggNOG" id="ENOG502S78C">
    <property type="taxonomic scope" value="Eukaryota"/>
</dbReference>
<dbReference type="SUPFAM" id="SSF54637">
    <property type="entry name" value="Thioesterase/thiol ester dehydrase-isomerase"/>
    <property type="match status" value="1"/>
</dbReference>
<dbReference type="InterPro" id="IPR029069">
    <property type="entry name" value="HotDog_dom_sf"/>
</dbReference>
<dbReference type="CDD" id="cd00586">
    <property type="entry name" value="4HBT"/>
    <property type="match status" value="1"/>
</dbReference>
<dbReference type="VEuPathDB" id="FungiDB:SPPG_08178"/>
<dbReference type="RefSeq" id="XP_016604634.1">
    <property type="nucleotide sequence ID" value="XM_016756336.1"/>
</dbReference>
<proteinExistence type="predicted"/>
<evidence type="ECO:0000313" key="2">
    <source>
        <dbReference type="Proteomes" id="UP000053201"/>
    </source>
</evidence>
<dbReference type="Proteomes" id="UP000053201">
    <property type="component" value="Unassembled WGS sequence"/>
</dbReference>
<dbReference type="Gene3D" id="3.10.129.10">
    <property type="entry name" value="Hotdog Thioesterase"/>
    <property type="match status" value="1"/>
</dbReference>
<sequence>MIRSIPLSMSLRRAGNHTLRGLRTQSTSSKGHPLSRVPVGGLAAVAEVRAQLPSGVAELVKDYPSIINLPVQWGEQDVYGHLNNVTYVRYFESGRIAYFDQIIKPHLSETAYTSFITARGVGPIAKSVLCKYRAPVMYPDTVTVAVRIDPSSVKKDRFTQSAVIVSHAQERVVAEGECVVVSFDYKGQKKADIPKEIINAWKKGEGLE</sequence>
<protein>
    <submittedName>
        <fullName evidence="1">YbgC/YbaW family acyl-CoA thioester hydrolase</fullName>
    </submittedName>
</protein>
<keyword evidence="2" id="KW-1185">Reference proteome</keyword>
<dbReference type="GeneID" id="27691355"/>
<dbReference type="InterPro" id="IPR050563">
    <property type="entry name" value="4-hydroxybenzoyl-CoA_TE"/>
</dbReference>
<organism evidence="1 2">
    <name type="scientific">Spizellomyces punctatus (strain DAOM BR117)</name>
    <dbReference type="NCBI Taxonomy" id="645134"/>
    <lineage>
        <taxon>Eukaryota</taxon>
        <taxon>Fungi</taxon>
        <taxon>Fungi incertae sedis</taxon>
        <taxon>Chytridiomycota</taxon>
        <taxon>Chytridiomycota incertae sedis</taxon>
        <taxon>Chytridiomycetes</taxon>
        <taxon>Spizellomycetales</taxon>
        <taxon>Spizellomycetaceae</taxon>
        <taxon>Spizellomyces</taxon>
    </lineage>
</organism>
<reference evidence="1 2" key="1">
    <citation type="submission" date="2009-08" db="EMBL/GenBank/DDBJ databases">
        <title>The Genome Sequence of Spizellomyces punctatus strain DAOM BR117.</title>
        <authorList>
            <consortium name="The Broad Institute Genome Sequencing Platform"/>
            <person name="Russ C."/>
            <person name="Cuomo C."/>
            <person name="Shea T."/>
            <person name="Young S.K."/>
            <person name="Zeng Q."/>
            <person name="Koehrsen M."/>
            <person name="Haas B."/>
            <person name="Borodovsky M."/>
            <person name="Guigo R."/>
            <person name="Alvarado L."/>
            <person name="Berlin A."/>
            <person name="Bochicchio J."/>
            <person name="Borenstein D."/>
            <person name="Chapman S."/>
            <person name="Chen Z."/>
            <person name="Engels R."/>
            <person name="Freedman E."/>
            <person name="Gellesch M."/>
            <person name="Goldberg J."/>
            <person name="Griggs A."/>
            <person name="Gujja S."/>
            <person name="Heiman D."/>
            <person name="Hepburn T."/>
            <person name="Howarth C."/>
            <person name="Jen D."/>
            <person name="Larson L."/>
            <person name="Lewis B."/>
            <person name="Mehta T."/>
            <person name="Park D."/>
            <person name="Pearson M."/>
            <person name="Roberts A."/>
            <person name="Saif S."/>
            <person name="Shenoy N."/>
            <person name="Sisk P."/>
            <person name="Stolte C."/>
            <person name="Sykes S."/>
            <person name="Thomson T."/>
            <person name="Walk T."/>
            <person name="White J."/>
            <person name="Yandava C."/>
            <person name="Burger G."/>
            <person name="Gray M.W."/>
            <person name="Holland P.W.H."/>
            <person name="King N."/>
            <person name="Lang F.B.F."/>
            <person name="Roger A.J."/>
            <person name="Ruiz-Trillo I."/>
            <person name="Lander E."/>
            <person name="Nusbaum C."/>
        </authorList>
    </citation>
    <scope>NUCLEOTIDE SEQUENCE [LARGE SCALE GENOMIC DNA]</scope>
    <source>
        <strain evidence="1 2">DAOM BR117</strain>
    </source>
</reference>
<dbReference type="GO" id="GO:0047617">
    <property type="term" value="F:fatty acyl-CoA hydrolase activity"/>
    <property type="evidence" value="ECO:0007669"/>
    <property type="project" value="TreeGrafter"/>
</dbReference>